<evidence type="ECO:0000313" key="1">
    <source>
        <dbReference type="EMBL" id="KYN38945.1"/>
    </source>
</evidence>
<dbReference type="Gene3D" id="2.110.10.10">
    <property type="entry name" value="Hemopexin-like domain"/>
    <property type="match status" value="1"/>
</dbReference>
<sequence>MFAFVTVNNNNKIVKLNIEDILAIQQLYGIKNLRLTITTQPPPPLSTTTTEITTNKPEYIDLCTLQYVDTVLVLRHRIFVTYEGRLKSPCKNKNYLIFWVYVVEYPSSKLKEDCPKRLSSLGFPPNALIDTIVNTNRGQTYVIFNNNNMTQIDKCSVSVRSYQSLQAVFPGIPSAPTLTFRYMGGNLYFAKKQQFYKFNEFMRTVTEAGKFNINVLNVEYSRDGLLQQMQDILGRLIRSSNTY</sequence>
<evidence type="ECO:0000313" key="2">
    <source>
        <dbReference type="Proteomes" id="UP000078541"/>
    </source>
</evidence>
<gene>
    <name evidence="1" type="ORF">ALC56_06680</name>
</gene>
<dbReference type="Proteomes" id="UP000078541">
    <property type="component" value="Unassembled WGS sequence"/>
</dbReference>
<accession>A0A151JWP0</accession>
<dbReference type="InterPro" id="IPR036375">
    <property type="entry name" value="Hemopexin-like_dom_sf"/>
</dbReference>
<proteinExistence type="predicted"/>
<name>A0A151JWP0_9HYME</name>
<protein>
    <submittedName>
        <fullName evidence="1">Uncharacterized protein</fullName>
    </submittedName>
</protein>
<keyword evidence="2" id="KW-1185">Reference proteome</keyword>
<dbReference type="STRING" id="34720.A0A151JWP0"/>
<dbReference type="SUPFAM" id="SSF50923">
    <property type="entry name" value="Hemopexin-like domain"/>
    <property type="match status" value="1"/>
</dbReference>
<organism evidence="1 2">
    <name type="scientific">Trachymyrmex septentrionalis</name>
    <dbReference type="NCBI Taxonomy" id="34720"/>
    <lineage>
        <taxon>Eukaryota</taxon>
        <taxon>Metazoa</taxon>
        <taxon>Ecdysozoa</taxon>
        <taxon>Arthropoda</taxon>
        <taxon>Hexapoda</taxon>
        <taxon>Insecta</taxon>
        <taxon>Pterygota</taxon>
        <taxon>Neoptera</taxon>
        <taxon>Endopterygota</taxon>
        <taxon>Hymenoptera</taxon>
        <taxon>Apocrita</taxon>
        <taxon>Aculeata</taxon>
        <taxon>Formicoidea</taxon>
        <taxon>Formicidae</taxon>
        <taxon>Myrmicinae</taxon>
        <taxon>Trachymyrmex</taxon>
    </lineage>
</organism>
<dbReference type="EMBL" id="KQ981631">
    <property type="protein sequence ID" value="KYN38945.1"/>
    <property type="molecule type" value="Genomic_DNA"/>
</dbReference>
<dbReference type="AlphaFoldDB" id="A0A151JWP0"/>
<reference evidence="1 2" key="1">
    <citation type="submission" date="2016-03" db="EMBL/GenBank/DDBJ databases">
        <title>Trachymyrmex septentrionalis WGS genome.</title>
        <authorList>
            <person name="Nygaard S."/>
            <person name="Hu H."/>
            <person name="Boomsma J."/>
            <person name="Zhang G."/>
        </authorList>
    </citation>
    <scope>NUCLEOTIDE SEQUENCE [LARGE SCALE GENOMIC DNA]</scope>
    <source>
        <strain evidence="1">Tsep2-gDNA-1</strain>
        <tissue evidence="1">Whole body</tissue>
    </source>
</reference>